<evidence type="ECO:0000256" key="3">
    <source>
        <dbReference type="ARBA" id="ARBA00006534"/>
    </source>
</evidence>
<evidence type="ECO:0000256" key="6">
    <source>
        <dbReference type="ARBA" id="ARBA00022670"/>
    </source>
</evidence>
<dbReference type="EC" id="3.4.15.6" evidence="4"/>
<dbReference type="InterPro" id="IPR011811">
    <property type="entry name" value="Peptidase_S51_cyanophycinase"/>
</dbReference>
<dbReference type="GO" id="GO:0008241">
    <property type="term" value="F:peptidyl-dipeptidase activity"/>
    <property type="evidence" value="ECO:0007669"/>
    <property type="project" value="UniProtKB-EC"/>
</dbReference>
<gene>
    <name evidence="9" type="ORF">LJD61_07175</name>
</gene>
<dbReference type="PANTHER" id="PTHR36175">
    <property type="entry name" value="CYANOPHYCINASE"/>
    <property type="match status" value="1"/>
</dbReference>
<keyword evidence="8" id="KW-0720">Serine protease</keyword>
<dbReference type="Gene3D" id="3.40.50.880">
    <property type="match status" value="1"/>
</dbReference>
<evidence type="ECO:0000256" key="5">
    <source>
        <dbReference type="ARBA" id="ARBA00015719"/>
    </source>
</evidence>
<reference evidence="9 10" key="1">
    <citation type="submission" date="2021-10" db="EMBL/GenBank/DDBJ databases">
        <title>Lutispora strain m25 sp. nov., a thermophilic, non-spore-forming bacterium isolated from a lab-scale methanogenic bioreactor digesting anaerobic sludge.</title>
        <authorList>
            <person name="El Houari A."/>
            <person name="Mcdonald J."/>
        </authorList>
    </citation>
    <scope>NUCLEOTIDE SEQUENCE [LARGE SCALE GENOMIC DNA]</scope>
    <source>
        <strain evidence="10">m25</strain>
    </source>
</reference>
<comment type="function">
    <text evidence="2">Exopeptidase that catalyzes the hydrolytic cleavage of multi-L-arginyl-poly-L-aspartic acid (cyanophycin; a water-insoluble reserve polymer) into aspartate-arginine dipeptides.</text>
</comment>
<dbReference type="SUPFAM" id="SSF52317">
    <property type="entry name" value="Class I glutamine amidotransferase-like"/>
    <property type="match status" value="1"/>
</dbReference>
<organism evidence="9 10">
    <name type="scientific">Lutispora saccharofermentans</name>
    <dbReference type="NCBI Taxonomy" id="3024236"/>
    <lineage>
        <taxon>Bacteria</taxon>
        <taxon>Bacillati</taxon>
        <taxon>Bacillota</taxon>
        <taxon>Clostridia</taxon>
        <taxon>Lutisporales</taxon>
        <taxon>Lutisporaceae</taxon>
        <taxon>Lutispora</taxon>
    </lineage>
</organism>
<evidence type="ECO:0000313" key="10">
    <source>
        <dbReference type="Proteomes" id="UP001651880"/>
    </source>
</evidence>
<evidence type="ECO:0000256" key="7">
    <source>
        <dbReference type="ARBA" id="ARBA00022801"/>
    </source>
</evidence>
<dbReference type="GO" id="GO:0004180">
    <property type="term" value="F:carboxypeptidase activity"/>
    <property type="evidence" value="ECO:0007669"/>
    <property type="project" value="UniProtKB-KW"/>
</dbReference>
<dbReference type="Proteomes" id="UP001651880">
    <property type="component" value="Unassembled WGS sequence"/>
</dbReference>
<evidence type="ECO:0000256" key="2">
    <source>
        <dbReference type="ARBA" id="ARBA00002039"/>
    </source>
</evidence>
<evidence type="ECO:0000256" key="4">
    <source>
        <dbReference type="ARBA" id="ARBA00013115"/>
    </source>
</evidence>
<keyword evidence="10" id="KW-1185">Reference proteome</keyword>
<protein>
    <recommendedName>
        <fullName evidence="5">Cyanophycinase</fullName>
        <ecNumber evidence="4">3.4.15.6</ecNumber>
    </recommendedName>
</protein>
<comment type="catalytic activity">
    <reaction evidence="1">
        <text>[L-4-(L-arginin-2-N-yl)aspartate](n) + H2O = [L-4-(L-arginin-2-N-yl)aspartate](n-1) + L-4-(L-arginin-2-N-yl)aspartate</text>
        <dbReference type="Rhea" id="RHEA:12845"/>
        <dbReference type="Rhea" id="RHEA-COMP:13728"/>
        <dbReference type="Rhea" id="RHEA-COMP:13734"/>
        <dbReference type="ChEBI" id="CHEBI:15377"/>
        <dbReference type="ChEBI" id="CHEBI:137986"/>
        <dbReference type="ChEBI" id="CHEBI:137991"/>
        <dbReference type="EC" id="3.4.15.6"/>
    </reaction>
</comment>
<dbReference type="NCBIfam" id="TIGR02069">
    <property type="entry name" value="cyanophycinase"/>
    <property type="match status" value="1"/>
</dbReference>
<dbReference type="CDD" id="cd03145">
    <property type="entry name" value="GAT1_cyanophycinase"/>
    <property type="match status" value="1"/>
</dbReference>
<keyword evidence="9" id="KW-0121">Carboxypeptidase</keyword>
<dbReference type="RefSeq" id="WP_255226849.1">
    <property type="nucleotide sequence ID" value="NZ_JAJEKE010000004.1"/>
</dbReference>
<evidence type="ECO:0000313" key="9">
    <source>
        <dbReference type="EMBL" id="MCQ1529333.1"/>
    </source>
</evidence>
<comment type="similarity">
    <text evidence="3">Belongs to the peptidase S51 family.</text>
</comment>
<evidence type="ECO:0000256" key="8">
    <source>
        <dbReference type="ARBA" id="ARBA00022825"/>
    </source>
</evidence>
<evidence type="ECO:0000256" key="1">
    <source>
        <dbReference type="ARBA" id="ARBA00001092"/>
    </source>
</evidence>
<dbReference type="Pfam" id="PF03575">
    <property type="entry name" value="Peptidase_S51"/>
    <property type="match status" value="1"/>
</dbReference>
<keyword evidence="7 9" id="KW-0378">Hydrolase</keyword>
<keyword evidence="6" id="KW-0645">Protease</keyword>
<accession>A0ABT1NDK7</accession>
<dbReference type="InterPro" id="IPR005320">
    <property type="entry name" value="Peptidase_S51"/>
</dbReference>
<dbReference type="InterPro" id="IPR029062">
    <property type="entry name" value="Class_I_gatase-like"/>
</dbReference>
<name>A0ABT1NDK7_9FIRM</name>
<comment type="caution">
    <text evidence="9">The sequence shown here is derived from an EMBL/GenBank/DDBJ whole genome shotgun (WGS) entry which is preliminary data.</text>
</comment>
<dbReference type="PANTHER" id="PTHR36175:SF1">
    <property type="entry name" value="CYANOPHYCINASE"/>
    <property type="match status" value="1"/>
</dbReference>
<sequence length="305" mass="32941">MGGKLIIAGGNLSYCAAMIHRRLIEYAGGADAKLAIIPTASGQDPASTIEYVKELWIKLGADPSNIIVLPVYGEEGKGWREPALGDEGSILNMLEGITGAWFTGGDQYYVHKAFVRKDGSDTKALEYLKKVFRNGGVIGGTSAGAAIMSEVMIASGDNATALSSPILYGYEDYDDSDESGEANLRIVKGLGFFTKGIIDQHFDKRPRLFRLIRSLTDYGSNLHMGYGVSEDTAMVYDRETKNITVLGRGGVYIIDCSKAEKARDIDSVTVKNVVVNVIKEGDLYNHLGNIFLFGDSQLGSKEGIS</sequence>
<proteinExistence type="inferred from homology"/>
<dbReference type="EMBL" id="JAJEKE010000004">
    <property type="protein sequence ID" value="MCQ1529333.1"/>
    <property type="molecule type" value="Genomic_DNA"/>
</dbReference>